<evidence type="ECO:0000313" key="2">
    <source>
        <dbReference type="Proteomes" id="UP001501521"/>
    </source>
</evidence>
<keyword evidence="2" id="KW-1185">Reference proteome</keyword>
<reference evidence="2" key="1">
    <citation type="journal article" date="2019" name="Int. J. Syst. Evol. Microbiol.">
        <title>The Global Catalogue of Microorganisms (GCM) 10K type strain sequencing project: providing services to taxonomists for standard genome sequencing and annotation.</title>
        <authorList>
            <consortium name="The Broad Institute Genomics Platform"/>
            <consortium name="The Broad Institute Genome Sequencing Center for Infectious Disease"/>
            <person name="Wu L."/>
            <person name="Ma J."/>
        </authorList>
    </citation>
    <scope>NUCLEOTIDE SEQUENCE [LARGE SCALE GENOMIC DNA]</scope>
    <source>
        <strain evidence="2">JCM 19125</strain>
    </source>
</reference>
<protein>
    <submittedName>
        <fullName evidence="1">Uncharacterized protein</fullName>
    </submittedName>
</protein>
<organism evidence="1 2">
    <name type="scientific">Tessaracoccus lubricantis</name>
    <dbReference type="NCBI Taxonomy" id="545543"/>
    <lineage>
        <taxon>Bacteria</taxon>
        <taxon>Bacillati</taxon>
        <taxon>Actinomycetota</taxon>
        <taxon>Actinomycetes</taxon>
        <taxon>Propionibacteriales</taxon>
        <taxon>Propionibacteriaceae</taxon>
        <taxon>Tessaracoccus</taxon>
    </lineage>
</organism>
<evidence type="ECO:0000313" key="1">
    <source>
        <dbReference type="EMBL" id="GAA4904493.1"/>
    </source>
</evidence>
<name>A0ABP9FK01_9ACTN</name>
<comment type="caution">
    <text evidence="1">The sequence shown here is derived from an EMBL/GenBank/DDBJ whole genome shotgun (WGS) entry which is preliminary data.</text>
</comment>
<sequence>MTFVIESPNVFGGGAGSAAGPFVVTWCSLRLIRSFLANTQDKRTLARATLRERA</sequence>
<proteinExistence type="predicted"/>
<accession>A0ABP9FK01</accession>
<dbReference type="Proteomes" id="UP001501521">
    <property type="component" value="Unassembled WGS sequence"/>
</dbReference>
<dbReference type="EMBL" id="BAABLV010000036">
    <property type="protein sequence ID" value="GAA4904493.1"/>
    <property type="molecule type" value="Genomic_DNA"/>
</dbReference>
<gene>
    <name evidence="1" type="ORF">GCM10025789_24510</name>
</gene>